<dbReference type="EMBL" id="MJUW02000054">
    <property type="protein sequence ID" value="OQD46174.1"/>
    <property type="molecule type" value="Genomic_DNA"/>
</dbReference>
<protein>
    <submittedName>
        <fullName evidence="1">Uncharacterized protein</fullName>
    </submittedName>
</protein>
<reference evidence="1 2" key="1">
    <citation type="journal article" date="2016" name="Genome Announc.">
        <title>Draft Genome Sequence of the Anaerobic Ammonium-Oxidizing Bacterium 'Candidatus Brocadia sp. 40'.</title>
        <authorList>
            <person name="Ali M."/>
            <person name="Haroon M.F."/>
            <person name="Narita Y."/>
            <person name="Zhang L."/>
            <person name="Rangel Shaw D."/>
            <person name="Okabe S."/>
            <person name="Saikaly P.E."/>
        </authorList>
    </citation>
    <scope>NUCLEOTIDE SEQUENCE [LARGE SCALE GENOMIC DNA]</scope>
    <source>
        <strain evidence="1 2">40</strain>
    </source>
</reference>
<sequence length="90" mass="10483">MRPLGNSSMGFLNQANSEIADTLNARIIVFQSYAFFEPTNEKSNLKRFLSNLLNQINIFLPGNRRGNGIKRRQKLFVRNTIWSIEWTHLN</sequence>
<evidence type="ECO:0000313" key="2">
    <source>
        <dbReference type="Proteomes" id="UP000242219"/>
    </source>
</evidence>
<dbReference type="Proteomes" id="UP000242219">
    <property type="component" value="Unassembled WGS sequence"/>
</dbReference>
<accession>A0A1V6M184</accession>
<comment type="caution">
    <text evidence="1">The sequence shown here is derived from an EMBL/GenBank/DDBJ whole genome shotgun (WGS) entry which is preliminary data.</text>
</comment>
<gene>
    <name evidence="1" type="ORF">BIY37_04550</name>
</gene>
<name>A0A1V6M184_9BACT</name>
<keyword evidence="2" id="KW-1185">Reference proteome</keyword>
<organism evidence="1 2">
    <name type="scientific">Candidatus Brocadia sapporoensis</name>
    <dbReference type="NCBI Taxonomy" id="392547"/>
    <lineage>
        <taxon>Bacteria</taxon>
        <taxon>Pseudomonadati</taxon>
        <taxon>Planctomycetota</taxon>
        <taxon>Candidatus Brocadiia</taxon>
        <taxon>Candidatus Brocadiales</taxon>
        <taxon>Candidatus Brocadiaceae</taxon>
        <taxon>Candidatus Brocadia</taxon>
    </lineage>
</organism>
<evidence type="ECO:0000313" key="1">
    <source>
        <dbReference type="EMBL" id="OQD46174.1"/>
    </source>
</evidence>
<proteinExistence type="predicted"/>
<dbReference type="AlphaFoldDB" id="A0A1V6M184"/>